<keyword evidence="1" id="KW-0493">Microtubule</keyword>
<dbReference type="OrthoDB" id="3176171at2759"/>
<dbReference type="InterPro" id="IPR010994">
    <property type="entry name" value="RuvA_2-like"/>
</dbReference>
<comment type="similarity">
    <text evidence="3">Belongs to the TRAFAC class myosin-kinesin ATPase superfamily. Kinesin family. KIN-10 subfamily.</text>
</comment>
<dbReference type="SUPFAM" id="SSF47781">
    <property type="entry name" value="RuvA domain 2-like"/>
    <property type="match status" value="1"/>
</dbReference>
<gene>
    <name evidence="7" type="ORF">NE237_030145</name>
</gene>
<evidence type="ECO:0000313" key="8">
    <source>
        <dbReference type="Proteomes" id="UP001141806"/>
    </source>
</evidence>
<accession>A0A9Q0JWZ0</accession>
<proteinExistence type="inferred from homology"/>
<evidence type="ECO:0000313" key="7">
    <source>
        <dbReference type="EMBL" id="KAJ4953313.1"/>
    </source>
</evidence>
<dbReference type="GO" id="GO:0008017">
    <property type="term" value="F:microtubule binding"/>
    <property type="evidence" value="ECO:0007669"/>
    <property type="project" value="InterPro"/>
</dbReference>
<dbReference type="GO" id="GO:0003777">
    <property type="term" value="F:microtubule motor activity"/>
    <property type="evidence" value="ECO:0007669"/>
    <property type="project" value="InterPro"/>
</dbReference>
<dbReference type="Gene3D" id="3.40.850.10">
    <property type="entry name" value="Kinesin motor domain"/>
    <property type="match status" value="1"/>
</dbReference>
<evidence type="ECO:0000256" key="1">
    <source>
        <dbReference type="ARBA" id="ARBA00022701"/>
    </source>
</evidence>
<dbReference type="PANTHER" id="PTHR47969">
    <property type="entry name" value="CHROMOSOME-ASSOCIATED KINESIN KIF4A-RELATED"/>
    <property type="match status" value="1"/>
</dbReference>
<evidence type="ECO:0000256" key="4">
    <source>
        <dbReference type="PROSITE-ProRule" id="PRU00283"/>
    </source>
</evidence>
<dbReference type="EMBL" id="JAMYWD010000012">
    <property type="protein sequence ID" value="KAJ4953313.1"/>
    <property type="molecule type" value="Genomic_DNA"/>
</dbReference>
<comment type="caution">
    <text evidence="7">The sequence shown here is derived from an EMBL/GenBank/DDBJ whole genome shotgun (WGS) entry which is preliminary data.</text>
</comment>
<keyword evidence="8" id="KW-1185">Reference proteome</keyword>
<feature type="compositionally biased region" description="Polar residues" evidence="5">
    <location>
        <begin position="360"/>
        <end position="370"/>
    </location>
</feature>
<dbReference type="Proteomes" id="UP001141806">
    <property type="component" value="Unassembled WGS sequence"/>
</dbReference>
<dbReference type="Gene3D" id="1.10.150.280">
    <property type="entry name" value="AF1531-like domain"/>
    <property type="match status" value="1"/>
</dbReference>
<dbReference type="GO" id="GO:0051231">
    <property type="term" value="P:spindle elongation"/>
    <property type="evidence" value="ECO:0007669"/>
    <property type="project" value="TreeGrafter"/>
</dbReference>
<feature type="region of interest" description="Disordered" evidence="5">
    <location>
        <begin position="360"/>
        <end position="382"/>
    </location>
</feature>
<keyword evidence="4" id="KW-0547">Nucleotide-binding</keyword>
<dbReference type="GO" id="GO:0005875">
    <property type="term" value="C:microtubule associated complex"/>
    <property type="evidence" value="ECO:0007669"/>
    <property type="project" value="TreeGrafter"/>
</dbReference>
<organism evidence="7 8">
    <name type="scientific">Protea cynaroides</name>
    <dbReference type="NCBI Taxonomy" id="273540"/>
    <lineage>
        <taxon>Eukaryota</taxon>
        <taxon>Viridiplantae</taxon>
        <taxon>Streptophyta</taxon>
        <taxon>Embryophyta</taxon>
        <taxon>Tracheophyta</taxon>
        <taxon>Spermatophyta</taxon>
        <taxon>Magnoliopsida</taxon>
        <taxon>Proteales</taxon>
        <taxon>Proteaceae</taxon>
        <taxon>Protea</taxon>
    </lineage>
</organism>
<sequence length="679" mass="75125">MALSTPDSVRSKVISASDSRQRLRIVGKIRPFTSLEIESFGGSPTPWISVQKPDLDSSERVSISFRDQSTSRKESFKLNYCYDQHEDVGTIFSREVRPLVSGIFRGLNASVLVYGARGSGKTYTIQGSNEKPGLAPMALAEILFACEEIGSSVTISCYEVCQDRVFDLLEPKEVSVFEDAGGRIMLKGISQFPVKSISEFYKLNFHGCTPRKPAQKPTNDVPYRNHKGLIINLSSNDKNPNSRLGKINFVDLAGHETTRMNKSLYALQNVVYALNANERVPYRESKLTRMLQDSLGEPSQILIVTCLNPCCCQDTINTVSWASRSCLVLNRICPNSTKKTNIGGRSMVFCTPKAGKTQNLTASTKKQNSPHMDFFGKKTNGKSAATKGRKLFDRANPTINQEQEISLSTDSQAIEPFRLNEEISLSTDSQAIEPDRVNESVRSLPEVSIGTEWESKGSTVEKACEIEKDNKSADEPSTRTEGLNKALVVLQEEKGNDIIDEVSCSVCVTEGGIEKENVSTNEDRSPPLSTRLRELSNSLKALSSSTPLNIKMPLESGNSCYNEVNKDVVEPKTPKIEQGARSNDNLEIALIGTPRETFNLCSSGLKNSLIQEFLKFLNTATKEELKGMKGIGEKRANYILELRDESPEPFKDLNDLKNVGLTMKQINAMMKKVAGELFN</sequence>
<dbReference type="PRINTS" id="PR00380">
    <property type="entry name" value="KINESINHEAVY"/>
</dbReference>
<feature type="binding site" evidence="4">
    <location>
        <begin position="115"/>
        <end position="122"/>
    </location>
    <ligand>
        <name>ATP</name>
        <dbReference type="ChEBI" id="CHEBI:30616"/>
    </ligand>
</feature>
<keyword evidence="4" id="KW-0067">ATP-binding</keyword>
<reference evidence="7" key="1">
    <citation type="journal article" date="2023" name="Plant J.">
        <title>The genome of the king protea, Protea cynaroides.</title>
        <authorList>
            <person name="Chang J."/>
            <person name="Duong T.A."/>
            <person name="Schoeman C."/>
            <person name="Ma X."/>
            <person name="Roodt D."/>
            <person name="Barker N."/>
            <person name="Li Z."/>
            <person name="Van de Peer Y."/>
            <person name="Mizrachi E."/>
        </authorList>
    </citation>
    <scope>NUCLEOTIDE SEQUENCE</scope>
    <source>
        <tissue evidence="7">Young leaves</tissue>
    </source>
</reference>
<dbReference type="FunFam" id="1.10.150.280:FF:000003">
    <property type="entry name" value="Kinesin-like protein KIN-10C"/>
    <property type="match status" value="1"/>
</dbReference>
<dbReference type="InterPro" id="IPR027417">
    <property type="entry name" value="P-loop_NTPase"/>
</dbReference>
<dbReference type="GO" id="GO:0007052">
    <property type="term" value="P:mitotic spindle organization"/>
    <property type="evidence" value="ECO:0007669"/>
    <property type="project" value="TreeGrafter"/>
</dbReference>
<evidence type="ECO:0000256" key="2">
    <source>
        <dbReference type="ARBA" id="ARBA00023175"/>
    </source>
</evidence>
<name>A0A9Q0JWZ0_9MAGN</name>
<dbReference type="SUPFAM" id="SSF52540">
    <property type="entry name" value="P-loop containing nucleoside triphosphate hydrolases"/>
    <property type="match status" value="1"/>
</dbReference>
<dbReference type="InterPro" id="IPR036961">
    <property type="entry name" value="Kinesin_motor_dom_sf"/>
</dbReference>
<dbReference type="GO" id="GO:0005874">
    <property type="term" value="C:microtubule"/>
    <property type="evidence" value="ECO:0007669"/>
    <property type="project" value="UniProtKB-KW"/>
</dbReference>
<dbReference type="Pfam" id="PF00225">
    <property type="entry name" value="Kinesin"/>
    <property type="match status" value="1"/>
</dbReference>
<evidence type="ECO:0000256" key="5">
    <source>
        <dbReference type="SAM" id="MobiDB-lite"/>
    </source>
</evidence>
<dbReference type="GO" id="GO:0007018">
    <property type="term" value="P:microtubule-based movement"/>
    <property type="evidence" value="ECO:0007669"/>
    <property type="project" value="InterPro"/>
</dbReference>
<dbReference type="SMART" id="SM00129">
    <property type="entry name" value="KISc"/>
    <property type="match status" value="1"/>
</dbReference>
<dbReference type="AlphaFoldDB" id="A0A9Q0JWZ0"/>
<evidence type="ECO:0000256" key="3">
    <source>
        <dbReference type="ARBA" id="ARBA00061615"/>
    </source>
</evidence>
<protein>
    <recommendedName>
        <fullName evidence="6">Kinesin motor domain-containing protein</fullName>
    </recommendedName>
</protein>
<evidence type="ECO:0000259" key="6">
    <source>
        <dbReference type="PROSITE" id="PS50067"/>
    </source>
</evidence>
<dbReference type="PANTHER" id="PTHR47969:SF9">
    <property type="entry name" value="KINESIN-LIKE PROTEIN"/>
    <property type="match status" value="1"/>
</dbReference>
<dbReference type="GO" id="GO:0005524">
    <property type="term" value="F:ATP binding"/>
    <property type="evidence" value="ECO:0007669"/>
    <property type="project" value="UniProtKB-UniRule"/>
</dbReference>
<dbReference type="InterPro" id="IPR027640">
    <property type="entry name" value="Kinesin-like_fam"/>
</dbReference>
<keyword evidence="2 4" id="KW-0505">Motor protein</keyword>
<dbReference type="PROSITE" id="PS50067">
    <property type="entry name" value="KINESIN_MOTOR_2"/>
    <property type="match status" value="1"/>
</dbReference>
<dbReference type="InterPro" id="IPR001752">
    <property type="entry name" value="Kinesin_motor_dom"/>
</dbReference>
<dbReference type="Pfam" id="PF12836">
    <property type="entry name" value="HHH_3"/>
    <property type="match status" value="1"/>
</dbReference>
<feature type="domain" description="Kinesin motor" evidence="6">
    <location>
        <begin position="22"/>
        <end position="328"/>
    </location>
</feature>